<dbReference type="AlphaFoldDB" id="A0A096H0Y4"/>
<dbReference type="Proteomes" id="UP000029553">
    <property type="component" value="Unassembled WGS sequence"/>
</dbReference>
<sequence>MVEGGIADERVGITGTMKAKALLQKKVCQCFFGRPWRKRFEQALIEFW</sequence>
<evidence type="ECO:0000313" key="2">
    <source>
        <dbReference type="Proteomes" id="UP000029553"/>
    </source>
</evidence>
<protein>
    <submittedName>
        <fullName evidence="1">Uncharacterized protein</fullName>
    </submittedName>
</protein>
<comment type="caution">
    <text evidence="1">The sequence shown here is derived from an EMBL/GenBank/DDBJ whole genome shotgun (WGS) entry which is preliminary data.</text>
</comment>
<name>A0A096H0Y4_COMTE</name>
<reference evidence="1 2" key="1">
    <citation type="submission" date="2013-09" db="EMBL/GenBank/DDBJ databases">
        <title>High correlation between genotypes and phenotypes of environmental bacteria Comamonas testosteroni strains.</title>
        <authorList>
            <person name="Liu L."/>
            <person name="Zhu W."/>
            <person name="Xia X."/>
            <person name="Xu B."/>
            <person name="Luo M."/>
            <person name="Wang G."/>
        </authorList>
    </citation>
    <scope>NUCLEOTIDE SEQUENCE [LARGE SCALE GENOMIC DNA]</scope>
    <source>
        <strain evidence="1 2">JL40</strain>
    </source>
</reference>
<evidence type="ECO:0000313" key="1">
    <source>
        <dbReference type="EMBL" id="KGH31075.1"/>
    </source>
</evidence>
<dbReference type="EMBL" id="AWOR01000032">
    <property type="protein sequence ID" value="KGH31075.1"/>
    <property type="molecule type" value="Genomic_DNA"/>
</dbReference>
<gene>
    <name evidence="1" type="ORF">P353_07080</name>
</gene>
<organism evidence="1 2">
    <name type="scientific">Comamonas testosteroni</name>
    <name type="common">Pseudomonas testosteroni</name>
    <dbReference type="NCBI Taxonomy" id="285"/>
    <lineage>
        <taxon>Bacteria</taxon>
        <taxon>Pseudomonadati</taxon>
        <taxon>Pseudomonadota</taxon>
        <taxon>Betaproteobacteria</taxon>
        <taxon>Burkholderiales</taxon>
        <taxon>Comamonadaceae</taxon>
        <taxon>Comamonas</taxon>
    </lineage>
</organism>
<accession>A0A096H0Y4</accession>
<proteinExistence type="predicted"/>